<gene>
    <name evidence="1" type="ORF">EV182_004667</name>
</gene>
<dbReference type="Proteomes" id="UP001145114">
    <property type="component" value="Unassembled WGS sequence"/>
</dbReference>
<organism evidence="1 2">
    <name type="scientific">Spiromyces aspiralis</name>
    <dbReference type="NCBI Taxonomy" id="68401"/>
    <lineage>
        <taxon>Eukaryota</taxon>
        <taxon>Fungi</taxon>
        <taxon>Fungi incertae sedis</taxon>
        <taxon>Zoopagomycota</taxon>
        <taxon>Kickxellomycotina</taxon>
        <taxon>Kickxellomycetes</taxon>
        <taxon>Kickxellales</taxon>
        <taxon>Kickxellaceae</taxon>
        <taxon>Spiromyces</taxon>
    </lineage>
</organism>
<sequence>MKPPQRILAPYFYQVYEDLSPETLGKVYSRGRHPKQAGKVFPGNGKCSNKMLARGLSVLGFQHLPPEGEPARTFVKAFKSSNSAITVQGVRQVYPVAKMVGRMSWLYRGVVPGESQYVYVKFDAQYSSIRMLRGYGSQAVIDDIESLF</sequence>
<evidence type="ECO:0000313" key="1">
    <source>
        <dbReference type="EMBL" id="KAJ1673734.1"/>
    </source>
</evidence>
<evidence type="ECO:0000313" key="2">
    <source>
        <dbReference type="Proteomes" id="UP001145114"/>
    </source>
</evidence>
<comment type="caution">
    <text evidence="1">The sequence shown here is derived from an EMBL/GenBank/DDBJ whole genome shotgun (WGS) entry which is preliminary data.</text>
</comment>
<name>A0ACC1HIJ8_9FUNG</name>
<protein>
    <submittedName>
        <fullName evidence="1">Uncharacterized protein</fullName>
    </submittedName>
</protein>
<dbReference type="EMBL" id="JAMZIH010006626">
    <property type="protein sequence ID" value="KAJ1673734.1"/>
    <property type="molecule type" value="Genomic_DNA"/>
</dbReference>
<accession>A0ACC1HIJ8</accession>
<keyword evidence="2" id="KW-1185">Reference proteome</keyword>
<proteinExistence type="predicted"/>
<reference evidence="1" key="1">
    <citation type="submission" date="2022-06" db="EMBL/GenBank/DDBJ databases">
        <title>Phylogenomic reconstructions and comparative analyses of Kickxellomycotina fungi.</title>
        <authorList>
            <person name="Reynolds N.K."/>
            <person name="Stajich J.E."/>
            <person name="Barry K."/>
            <person name="Grigoriev I.V."/>
            <person name="Crous P."/>
            <person name="Smith M.E."/>
        </authorList>
    </citation>
    <scope>NUCLEOTIDE SEQUENCE</scope>
    <source>
        <strain evidence="1">RSA 2271</strain>
    </source>
</reference>